<keyword evidence="4" id="KW-0679">Respiratory chain</keyword>
<evidence type="ECO:0000256" key="3">
    <source>
        <dbReference type="ARBA" id="ARBA00022448"/>
    </source>
</evidence>
<accession>A0A7S0W4B1</accession>
<evidence type="ECO:0000256" key="8">
    <source>
        <dbReference type="ARBA" id="ARBA00023136"/>
    </source>
</evidence>
<dbReference type="GO" id="GO:0005743">
    <property type="term" value="C:mitochondrial inner membrane"/>
    <property type="evidence" value="ECO:0007669"/>
    <property type="project" value="UniProtKB-SubCell"/>
</dbReference>
<keyword evidence="7" id="KW-0496">Mitochondrion</keyword>
<evidence type="ECO:0008006" key="10">
    <source>
        <dbReference type="Google" id="ProtNLM"/>
    </source>
</evidence>
<sequence length="141" mass="16133">MSAPKLSAAVAVLSRTTKVEGNPREKVLRLYRHVQKNVPYLLQQYAIEEPPAAVRANIKREFMKHGGAADNLDPKITNMLVFKGQMELDEALAQWKTRTHILKYVYDVVYKPHLGRSKLEEVPLASTVQEESEFVKRFLGR</sequence>
<dbReference type="AlphaFoldDB" id="A0A7S0W4B1"/>
<organism evidence="9">
    <name type="scientific">Hemiselmis tepida</name>
    <dbReference type="NCBI Taxonomy" id="464990"/>
    <lineage>
        <taxon>Eukaryota</taxon>
        <taxon>Cryptophyceae</taxon>
        <taxon>Cryptomonadales</taxon>
        <taxon>Hemiselmidaceae</taxon>
        <taxon>Hemiselmis</taxon>
    </lineage>
</organism>
<comment type="similarity">
    <text evidence="2">Belongs to the complex I LYR family.</text>
</comment>
<gene>
    <name evidence="9" type="ORF">HTEP1355_LOCUS18086</name>
</gene>
<evidence type="ECO:0000256" key="7">
    <source>
        <dbReference type="ARBA" id="ARBA00023128"/>
    </source>
</evidence>
<dbReference type="InterPro" id="IPR045299">
    <property type="entry name" value="Complex1_LYR_NDUFA6_LYRM6"/>
</dbReference>
<reference evidence="9" key="1">
    <citation type="submission" date="2021-01" db="EMBL/GenBank/DDBJ databases">
        <authorList>
            <person name="Corre E."/>
            <person name="Pelletier E."/>
            <person name="Niang G."/>
            <person name="Scheremetjew M."/>
            <person name="Finn R."/>
            <person name="Kale V."/>
            <person name="Holt S."/>
            <person name="Cochrane G."/>
            <person name="Meng A."/>
            <person name="Brown T."/>
            <person name="Cohen L."/>
        </authorList>
    </citation>
    <scope>NUCLEOTIDE SEQUENCE</scope>
    <source>
        <strain evidence="9">CCMP443</strain>
    </source>
</reference>
<comment type="subcellular location">
    <subcellularLocation>
        <location evidence="1">Mitochondrion inner membrane</location>
        <topology evidence="1">Peripheral membrane protein</topology>
        <orientation evidence="1">Matrix side</orientation>
    </subcellularLocation>
</comment>
<evidence type="ECO:0000313" key="9">
    <source>
        <dbReference type="EMBL" id="CAD8804408.1"/>
    </source>
</evidence>
<name>A0A7S0W4B1_9CRYP</name>
<dbReference type="GO" id="GO:0006979">
    <property type="term" value="P:response to oxidative stress"/>
    <property type="evidence" value="ECO:0007669"/>
    <property type="project" value="TreeGrafter"/>
</dbReference>
<evidence type="ECO:0000256" key="6">
    <source>
        <dbReference type="ARBA" id="ARBA00022982"/>
    </source>
</evidence>
<keyword evidence="3" id="KW-0813">Transport</keyword>
<keyword evidence="5" id="KW-0999">Mitochondrion inner membrane</keyword>
<evidence type="ECO:0000256" key="2">
    <source>
        <dbReference type="ARBA" id="ARBA00009508"/>
    </source>
</evidence>
<dbReference type="PANTHER" id="PTHR12964:SF0">
    <property type="entry name" value="NADH DEHYDROGENASE [UBIQUINONE] 1 ALPHA SUBCOMPLEX SUBUNIT 6"/>
    <property type="match status" value="1"/>
</dbReference>
<evidence type="ECO:0000256" key="5">
    <source>
        <dbReference type="ARBA" id="ARBA00022792"/>
    </source>
</evidence>
<evidence type="ECO:0000256" key="4">
    <source>
        <dbReference type="ARBA" id="ARBA00022660"/>
    </source>
</evidence>
<keyword evidence="6" id="KW-0249">Electron transport</keyword>
<protein>
    <recommendedName>
        <fullName evidence="10">NADH dehydrogenase [ubiquinone] 1 alpha subcomplex subunit 6</fullName>
    </recommendedName>
</protein>
<proteinExistence type="inferred from homology"/>
<dbReference type="PANTHER" id="PTHR12964">
    <property type="entry name" value="NADH-UBIQUINONE OXIDOREDUCTASE B14 SUBUNIT"/>
    <property type="match status" value="1"/>
</dbReference>
<keyword evidence="8" id="KW-0472">Membrane</keyword>
<evidence type="ECO:0000256" key="1">
    <source>
        <dbReference type="ARBA" id="ARBA00004443"/>
    </source>
</evidence>
<dbReference type="CDD" id="cd20266">
    <property type="entry name" value="Complex1_LYR_NDUFA6_LYRM6"/>
    <property type="match status" value="1"/>
</dbReference>
<dbReference type="InterPro" id="IPR016488">
    <property type="entry name" value="NADH_Ub_cplx-1_asu_su-6"/>
</dbReference>
<dbReference type="EMBL" id="HBFN01031211">
    <property type="protein sequence ID" value="CAD8804408.1"/>
    <property type="molecule type" value="Transcribed_RNA"/>
</dbReference>
<dbReference type="GO" id="GO:0045271">
    <property type="term" value="C:respiratory chain complex I"/>
    <property type="evidence" value="ECO:0007669"/>
    <property type="project" value="InterPro"/>
</dbReference>